<reference evidence="3" key="1">
    <citation type="journal article" date="2008" name="Nat. Genet.">
        <title>The Pristionchus pacificus genome provides a unique perspective on nematode lifestyle and parasitism.</title>
        <authorList>
            <person name="Dieterich C."/>
            <person name="Clifton S.W."/>
            <person name="Schuster L.N."/>
            <person name="Chinwalla A."/>
            <person name="Delehaunty K."/>
            <person name="Dinkelacker I."/>
            <person name="Fulton L."/>
            <person name="Fulton R."/>
            <person name="Godfrey J."/>
            <person name="Minx P."/>
            <person name="Mitreva M."/>
            <person name="Roeseler W."/>
            <person name="Tian H."/>
            <person name="Witte H."/>
            <person name="Yang S.P."/>
            <person name="Wilson R.K."/>
            <person name="Sommer R.J."/>
        </authorList>
    </citation>
    <scope>NUCLEOTIDE SEQUENCE [LARGE SCALE GENOMIC DNA]</scope>
    <source>
        <strain evidence="3">PS312</strain>
    </source>
</reference>
<feature type="compositionally biased region" description="Basic and acidic residues" evidence="1">
    <location>
        <begin position="1"/>
        <end position="32"/>
    </location>
</feature>
<dbReference type="EnsemblMetazoa" id="PPA37054.1">
    <property type="protein sequence ID" value="PPA37054.1"/>
    <property type="gene ID" value="WBGene00275423"/>
</dbReference>
<protein>
    <submittedName>
        <fullName evidence="2">Uncharacterized protein</fullName>
    </submittedName>
</protein>
<reference evidence="2" key="2">
    <citation type="submission" date="2022-06" db="UniProtKB">
        <authorList>
            <consortium name="EnsemblMetazoa"/>
        </authorList>
    </citation>
    <scope>IDENTIFICATION</scope>
    <source>
        <strain evidence="2">PS312</strain>
    </source>
</reference>
<accession>A0A2A6BEL0</accession>
<keyword evidence="3" id="KW-1185">Reference proteome</keyword>
<evidence type="ECO:0000313" key="2">
    <source>
        <dbReference type="EnsemblMetazoa" id="PPA37054.1"/>
    </source>
</evidence>
<accession>A0A8R1URB2</accession>
<gene>
    <name evidence="2" type="primary">WBGene00275423</name>
</gene>
<evidence type="ECO:0000256" key="1">
    <source>
        <dbReference type="SAM" id="MobiDB-lite"/>
    </source>
</evidence>
<name>A0A2A6BEL0_PRIPA</name>
<dbReference type="AlphaFoldDB" id="A0A2A6BEL0"/>
<dbReference type="Proteomes" id="UP000005239">
    <property type="component" value="Unassembled WGS sequence"/>
</dbReference>
<organism evidence="2 3">
    <name type="scientific">Pristionchus pacificus</name>
    <name type="common">Parasitic nematode worm</name>
    <dbReference type="NCBI Taxonomy" id="54126"/>
    <lineage>
        <taxon>Eukaryota</taxon>
        <taxon>Metazoa</taxon>
        <taxon>Ecdysozoa</taxon>
        <taxon>Nematoda</taxon>
        <taxon>Chromadorea</taxon>
        <taxon>Rhabditida</taxon>
        <taxon>Rhabditina</taxon>
        <taxon>Diplogasteromorpha</taxon>
        <taxon>Diplogasteroidea</taxon>
        <taxon>Neodiplogasteridae</taxon>
        <taxon>Pristionchus</taxon>
    </lineage>
</organism>
<feature type="region of interest" description="Disordered" evidence="1">
    <location>
        <begin position="117"/>
        <end position="136"/>
    </location>
</feature>
<feature type="region of interest" description="Disordered" evidence="1">
    <location>
        <begin position="1"/>
        <end position="43"/>
    </location>
</feature>
<sequence length="136" mass="16089">MERVRERKADEARQKNMREEEREKRMDNDGKFVTKQNRNGKNMGWSDLWELYSRRVWVEYSDSPSKHDLSSVRQGEGLRKLRRTELESARNGEREEYVLLCRGFQSLLGSTPSEIDRGRRRMRAAARVQKTNEPGG</sequence>
<proteinExistence type="predicted"/>
<evidence type="ECO:0000313" key="3">
    <source>
        <dbReference type="Proteomes" id="UP000005239"/>
    </source>
</evidence>